<feature type="region of interest" description="Disordered" evidence="1">
    <location>
        <begin position="389"/>
        <end position="417"/>
    </location>
</feature>
<feature type="compositionally biased region" description="Polar residues" evidence="1">
    <location>
        <begin position="1880"/>
        <end position="1898"/>
    </location>
</feature>
<dbReference type="PANTHER" id="PTHR32387:SF3">
    <property type="entry name" value="ATP_DNA BINDING PROTEIN"/>
    <property type="match status" value="1"/>
</dbReference>
<dbReference type="PANTHER" id="PTHR32387">
    <property type="entry name" value="WU:FJ29H11"/>
    <property type="match status" value="1"/>
</dbReference>
<evidence type="ECO:0000256" key="1">
    <source>
        <dbReference type="SAM" id="MobiDB-lite"/>
    </source>
</evidence>
<dbReference type="Gene3D" id="3.30.565.10">
    <property type="entry name" value="Histidine kinase-like ATPase, C-terminal domain"/>
    <property type="match status" value="1"/>
</dbReference>
<feature type="domain" description="Protein NO VEIN C-terminal" evidence="2">
    <location>
        <begin position="2054"/>
        <end position="2122"/>
    </location>
</feature>
<protein>
    <submittedName>
        <fullName evidence="4">Uncharacterized protein</fullName>
    </submittedName>
</protein>
<feature type="region of interest" description="Disordered" evidence="1">
    <location>
        <begin position="2163"/>
        <end position="2250"/>
    </location>
</feature>
<dbReference type="InterPro" id="IPR058210">
    <property type="entry name" value="SACS/Nov_dom"/>
</dbReference>
<reference evidence="4" key="1">
    <citation type="submission" date="2014-11" db="EMBL/GenBank/DDBJ databases">
        <authorList>
            <person name="Otto D Thomas"/>
            <person name="Naeem Raeece"/>
        </authorList>
    </citation>
    <scope>NUCLEOTIDE SEQUENCE</scope>
</reference>
<evidence type="ECO:0000259" key="2">
    <source>
        <dbReference type="Pfam" id="PF13020"/>
    </source>
</evidence>
<feature type="compositionally biased region" description="Low complexity" evidence="1">
    <location>
        <begin position="389"/>
        <end position="398"/>
    </location>
</feature>
<organism evidence="4">
    <name type="scientific">Chromera velia CCMP2878</name>
    <dbReference type="NCBI Taxonomy" id="1169474"/>
    <lineage>
        <taxon>Eukaryota</taxon>
        <taxon>Sar</taxon>
        <taxon>Alveolata</taxon>
        <taxon>Colpodellida</taxon>
        <taxon>Chromeraceae</taxon>
        <taxon>Chromera</taxon>
    </lineage>
</organism>
<feature type="compositionally biased region" description="Basic and acidic residues" evidence="1">
    <location>
        <begin position="407"/>
        <end position="417"/>
    </location>
</feature>
<dbReference type="NCBIfam" id="NF047352">
    <property type="entry name" value="P_loop_sacsin"/>
    <property type="match status" value="1"/>
</dbReference>
<feature type="compositionally biased region" description="Low complexity" evidence="1">
    <location>
        <begin position="1929"/>
        <end position="1942"/>
    </location>
</feature>
<proteinExistence type="predicted"/>
<dbReference type="InterPro" id="IPR036890">
    <property type="entry name" value="HATPase_C_sf"/>
</dbReference>
<name>A0A0G4GCJ5_9ALVE</name>
<sequence>MNRDPEAHIRELRERRRMSDENAARQARSIKLLSDELYSSKDSFFRELVQNAEDAHNKYPPATGSAPAPAPAIRFLYVEDPSGGLRVLKDGRTRQFDSVGAALVVVSNEIGFSWKDVEAICDVGASQKVGRESLEEGEGQTIGEKGIGFKSVFKITEDPHVISRGYSFKLSSNDDPEMKYGYIVPQWVPHNDLPEVVKEHTRGDGGSVFYLPLHKDAAPSVQSDLRTCGSEVLLFLKKLSRIEISYERRGAGGRVIEKMGRTLRKGSKPMGEKPPQPTDSLTLLQLEQSVMHPVGVGSGLGGQVSSQRSREGGEEQEWTSRFFICLSRPVDVKAIRERRQREGRRWMDTRQSGDSRRFKLNKTTVEVAVTLTDELANHFSTSSVSLTRQSLSSSSGSSRSGGGSSRWDQRGLRGEGEGEGRLVGEVFCGLPTGEETRLPFHVNCPHFLLSTNRESLLQDSGWNSEVASWIAQTALALFDSVSACGKVNPLTRECLMWAPLVYQHSRALYRKIASETLEGLKSRAIVPTHGGHLKRADAPGVGTVPFGFPPSCLPVLRHVSVFTPKFGLEERVFKALGGGVLSPEMLLIVDLRRGPGHQPQQGEQAQHWMERLNDDQMASVYEWIASSEDLKRMIRDQQGRARHVKMLRCDTGQMSVDRAKRQKPRVCLPNPSLRFHLESSSLSRHAVLLRTVILPLSRSRPGEVRVLGKGGSVQKERAKESWNSKAGWGEEEGDEDDFPVAFLKEELVQRLSRNALQWLESDCSVFPLSSANFLEWAIDGLCNAAMTIRVPDQEEHGEERGDAVMMDETVNDHSLSVQPLFGFFDPNLCSLALDLAQFLRAEAGHGLPSNVHKLPLACSFRFSPPQTDTNMQGQGGSGQHSKRLPIFLDAFPSARGQAMQLMAKGVKFLSAFSSSSADFYPFLFVPSALTLPAAPATQREREKESLDSLAKRRLLSTPVCQPLPRPPVCRDWIFTLLPALAEEGTFAELDEGYADTAEGGGGSLLEFLKRAGAGGRTQGGSGQQQTQRPQILCSRVPPLCGGLPPWLVSEGGSESDRTMAALFFLVVEGARLQDLLSCGSAGSQVESGLIERSSQETRSLIRTQMISRHWASALIQKAWVPCRGDDGGAGVQFFPPSRCFLDSLSGDTAFLGRSSLFHPVDKYLLSGFPDEGAFSAVTALVGSDGGLRRATLSAVLKELGVVCELTVPRAIQCIRQLKSEAEKSSGGSASSSPGGAPIANAMWVDGDIVGCLIDILEWLGKMEWTGGEREARQGQGGVQRGWSEGSNPATARGGGKDLWRQQSGDSVSSSRVLSVGDLEVFFTENLLFFPLGLGNQKEIRAGRAGRTGTWMPLPRLGCWEDPLGDMKGCPVFVASVVVDPHLRPRLQSFFSRLLCPLPGAAHYAKSWLARQGKYAEILTRGDPATVSVAFEDTKRFLQSAFRILTKSVEESSWRAFSRDPNSRNTPTWAAEFLQKALVFDRNGAGFMGRHETFLLDSGLRALFAGTPLPEPFCPSEYAEEFLQDALKVRKLSQVLDAQDCVLKGPPYATARASLHGGLVTSETLAVLVAVLREKHRQVVIGATSGGKENGAERGTSVELSETLQNFVRVRVGFCEAMQMVYTIDGKTIPLPLPKASVAVVVSRQHRSGATRGGGSANALQLDVVEQSSAYVEIGGGQLPVTRQSLETYVAPEVTSPLLIISESVSTAAAVLEVASALAALLPSPLDATARDKLPLLLGASSNLEIFAGREGVDLSSQSFARILSTVKELRGEQYVPAGLPVGNAEVTVTEISDDERPMADVSFAPPPARSTNPVLPSGAPRGQSDEDMPMHTHGGDAGSYPNFPHNANPNSRAAASVSAGVAGAFPASFGDGARHPGPPLQNSFGRAVSGSSPQSATGKSKRHHALKAGKAAPFKQKGPFHQPTRERSSGSAPSPPSASTGSVPHMPPKGAGGSPQAKGRSRLDIAGVDGAQRLKEQGLSEDKIKAIGRWGEAFGFNKALRNVLETDASFVRWIEPSEDRALGSRFGFCASRFALLSNAFPDGDLEGGLSTVVCSWINANDETGLPFDMVVERFDRDGKAIETLLEIEVKMTVRKLFHFRLSGNEVRHAKDNPAQFRVLLVRMLPGPVVDWVLVDNVYDRLVQGADIAVKAYDCLFASHGKAVRKGQTGREGTAPAASPRQPSTGAAAASNGPLATSKAPASRRPSGSTPTAASARPPAAAAAASASGRQPTAATAQSSAERQSADAEVKKDMWVGGRAAPGVLDLRGSAGRLWSDEVTGGALPVEAGAAGCFFDIIDLTKEDVEMVVQGAEEEEEGDWMEDVMDWEGEEDEWG</sequence>
<dbReference type="Pfam" id="PF25794">
    <property type="entry name" value="SACS"/>
    <property type="match status" value="1"/>
</dbReference>
<dbReference type="Pfam" id="PF13020">
    <property type="entry name" value="NOV_C"/>
    <property type="match status" value="1"/>
</dbReference>
<feature type="domain" description="Sacsin/Nov" evidence="3">
    <location>
        <begin position="38"/>
        <end position="165"/>
    </location>
</feature>
<dbReference type="SUPFAM" id="SSF55874">
    <property type="entry name" value="ATPase domain of HSP90 chaperone/DNA topoisomerase II/histidine kinase"/>
    <property type="match status" value="1"/>
</dbReference>
<evidence type="ECO:0000259" key="3">
    <source>
        <dbReference type="Pfam" id="PF25794"/>
    </source>
</evidence>
<dbReference type="EMBL" id="CDMZ01001085">
    <property type="protein sequence ID" value="CEM26997.1"/>
    <property type="molecule type" value="Genomic_DNA"/>
</dbReference>
<accession>A0A0G4GCJ5</accession>
<dbReference type="InterPro" id="IPR020575">
    <property type="entry name" value="Hsp90_N"/>
</dbReference>
<dbReference type="VEuPathDB" id="CryptoDB:Cvel_21293"/>
<dbReference type="InterPro" id="IPR052957">
    <property type="entry name" value="Auxin_embryo_med"/>
</dbReference>
<gene>
    <name evidence="4" type="ORF">Cvel_21293</name>
</gene>
<dbReference type="PRINTS" id="PR00775">
    <property type="entry name" value="HEATSHOCK90"/>
</dbReference>
<feature type="region of interest" description="Disordered" evidence="1">
    <location>
        <begin position="1268"/>
        <end position="1302"/>
    </location>
</feature>
<feature type="region of interest" description="Disordered" evidence="1">
    <location>
        <begin position="1869"/>
        <end position="1962"/>
    </location>
</feature>
<evidence type="ECO:0000313" key="4">
    <source>
        <dbReference type="EMBL" id="CEM26997.1"/>
    </source>
</evidence>
<feature type="compositionally biased region" description="Low complexity" evidence="1">
    <location>
        <begin position="2204"/>
        <end position="2234"/>
    </location>
</feature>
<dbReference type="InterPro" id="IPR024975">
    <property type="entry name" value="NOV_C"/>
</dbReference>
<feature type="region of interest" description="Disordered" evidence="1">
    <location>
        <begin position="1798"/>
        <end position="1854"/>
    </location>
</feature>